<dbReference type="RefSeq" id="WP_002288207.1">
    <property type="nucleotide sequence ID" value="NC_017960.1"/>
</dbReference>
<keyword evidence="2" id="KW-0808">Transferase</keyword>
<dbReference type="Gene3D" id="3.90.550.10">
    <property type="entry name" value="Spore Coat Polysaccharide Biosynthesis Protein SpsA, Chain A"/>
    <property type="match status" value="1"/>
</dbReference>
<evidence type="ECO:0000313" key="3">
    <source>
        <dbReference type="Proteomes" id="UP000005269"/>
    </source>
</evidence>
<dbReference type="Pfam" id="PF00535">
    <property type="entry name" value="Glycos_transf_2"/>
    <property type="match status" value="1"/>
</dbReference>
<proteinExistence type="predicted"/>
<dbReference type="CDD" id="cd06433">
    <property type="entry name" value="GT_2_WfgS_like"/>
    <property type="match status" value="1"/>
</dbReference>
<keyword evidence="3" id="KW-1185">Reference proteome</keyword>
<dbReference type="Proteomes" id="UP000005269">
    <property type="component" value="Chromosome"/>
</dbReference>
<dbReference type="KEGG" id="efu:HMPREF0351_11957"/>
<accession>Q3XZM1</accession>
<reference evidence="2 3" key="1">
    <citation type="journal article" date="2012" name="BMC Microbiol.">
        <title>Complete genome sequence of Enterococcus faecium strain TX16 and comparative genomic analysis of Enterococcus faecium genomes.</title>
        <authorList>
            <person name="Qin X."/>
            <person name="Galloway-Pena J.R."/>
            <person name="Sillanpaa J."/>
            <person name="Hyeob Roh J."/>
            <person name="Nallapareddy S.R."/>
            <person name="Chowdhury S."/>
            <person name="Bourgogne A."/>
            <person name="Choudhury T."/>
            <person name="Munzy D.M."/>
            <person name="Buhay C.J."/>
            <person name="Ding Y."/>
            <person name="Dugan-Rocha S."/>
            <person name="Liu W."/>
            <person name="Kovar C."/>
            <person name="Sodergren E."/>
            <person name="Highlander S."/>
            <person name="Petrosino J.F."/>
            <person name="Worley K.C."/>
            <person name="Gibbs R.A."/>
            <person name="Weinstock G.M."/>
            <person name="Murray B.E."/>
        </authorList>
    </citation>
    <scope>NUCLEOTIDE SEQUENCE [LARGE SCALE GENOMIC DNA]</scope>
    <source>
        <strain evidence="3">ATCC BAA-472 / TX0016 / DO</strain>
    </source>
</reference>
<sequence>MKENPLVSIITVCYNSSLTIEDTIKAVLNQTYRNWEHIIVDGGSKDDTIGIIKKYEYQYLGRLKLHQGPDKGIYDAMNKGIGFARGEIIGIINSDDWYSSDALEQVVNSYLSVDGNEKIITGGLNRVRGNTVIYNQMHREISLGGLKKGMPLQHPAVFVTKAVYDRMGTFDISYPHIADYDFIWRCYADGNVKFLFVDSVVSFMRDGGASDCLSWKHIWSRTTERFRLRRKYISPVEAFVSCCKFFLKEICFQLVKASIGTNNVKRIYDFKREVKANIKKSAHSINKILMKAPAFRNALVYTYHFVRKIIFGAIRRATGYKTGFLTKGNRITPAGMNCYFGYYDKTPFSPNGSHYLYLMVNGKGRPKLGEAAKVCYASSESNYEVIGVTLAWNFQQGAMLRFISEDVVAWNDYDCETKSYISILYNLKSKEKRVLSAPMYDVSDNGKYGISLDFERLNVDAEGYGYIQNGIKDYAKDTYISIVDIESGQEKIILTTEQLIEKYPIPKEATFSYFNHLEFNPAGERFNFIFRYVLDQKRVSRLFTADLNGDNIHLLADDEMVSHCTWLDDSHITLWCRLNGKNNYYIIADTISAEYTVLGMNTPKEDGHPSYNKDRTIMITDTYPDKGEYRHLIVYDCINDVSRDISRLYAPILLHGPLRCDFHPRWHPNMKQVIIDSVHEGFRGMYLVDIE</sequence>
<dbReference type="SUPFAM" id="SSF53448">
    <property type="entry name" value="Nucleotide-diphospho-sugar transferases"/>
    <property type="match status" value="1"/>
</dbReference>
<dbReference type="EMBL" id="CP003583">
    <property type="protein sequence ID" value="AFK59581.1"/>
    <property type="molecule type" value="Genomic_DNA"/>
</dbReference>
<dbReference type="AlphaFoldDB" id="Q3XZM1"/>
<dbReference type="InterPro" id="IPR001173">
    <property type="entry name" value="Glyco_trans_2-like"/>
</dbReference>
<dbReference type="PANTHER" id="PTHR22916">
    <property type="entry name" value="GLYCOSYLTRANSFERASE"/>
    <property type="match status" value="1"/>
</dbReference>
<name>Q3XZM1_ENTFD</name>
<organism evidence="2 3">
    <name type="scientific">Enterococcus faecium (strain ATCC BAA-472 / TX0016 / DO)</name>
    <dbReference type="NCBI Taxonomy" id="333849"/>
    <lineage>
        <taxon>Bacteria</taxon>
        <taxon>Bacillati</taxon>
        <taxon>Bacillota</taxon>
        <taxon>Bacilli</taxon>
        <taxon>Lactobacillales</taxon>
        <taxon>Enterococcaceae</taxon>
        <taxon>Enterococcus</taxon>
    </lineage>
</organism>
<dbReference type="InterPro" id="IPR029044">
    <property type="entry name" value="Nucleotide-diphossugar_trans"/>
</dbReference>
<evidence type="ECO:0000313" key="2">
    <source>
        <dbReference type="EMBL" id="AFK59581.1"/>
    </source>
</evidence>
<dbReference type="Gene3D" id="2.130.10.10">
    <property type="entry name" value="YVTN repeat-like/Quinoprotein amine dehydrogenase"/>
    <property type="match status" value="1"/>
</dbReference>
<feature type="domain" description="Glycosyltransferase 2-like" evidence="1">
    <location>
        <begin position="8"/>
        <end position="139"/>
    </location>
</feature>
<dbReference type="InterPro" id="IPR015943">
    <property type="entry name" value="WD40/YVTN_repeat-like_dom_sf"/>
</dbReference>
<protein>
    <submittedName>
        <fullName evidence="2">Family 2 glycosyl transferase</fullName>
    </submittedName>
</protein>
<dbReference type="PANTHER" id="PTHR22916:SF3">
    <property type="entry name" value="UDP-GLCNAC:BETAGAL BETA-1,3-N-ACETYLGLUCOSAMINYLTRANSFERASE-LIKE PROTEIN 1"/>
    <property type="match status" value="1"/>
</dbReference>
<dbReference type="SUPFAM" id="SSF82171">
    <property type="entry name" value="DPP6 N-terminal domain-like"/>
    <property type="match status" value="1"/>
</dbReference>
<gene>
    <name evidence="2" type="ORF">HMPREF0351_11957</name>
</gene>
<evidence type="ECO:0000259" key="1">
    <source>
        <dbReference type="Pfam" id="PF00535"/>
    </source>
</evidence>
<dbReference type="GO" id="GO:0016758">
    <property type="term" value="F:hexosyltransferase activity"/>
    <property type="evidence" value="ECO:0007669"/>
    <property type="project" value="UniProtKB-ARBA"/>
</dbReference>
<dbReference type="HOGENOM" id="CLU_398350_0_0_9"/>